<proteinExistence type="predicted"/>
<accession>A0A3N4HEA0</accession>
<dbReference type="AlphaFoldDB" id="A0A3N4HEA0"/>
<evidence type="ECO:0000313" key="2">
    <source>
        <dbReference type="Proteomes" id="UP000275078"/>
    </source>
</evidence>
<organism evidence="1 2">
    <name type="scientific">Ascobolus immersus RN42</name>
    <dbReference type="NCBI Taxonomy" id="1160509"/>
    <lineage>
        <taxon>Eukaryota</taxon>
        <taxon>Fungi</taxon>
        <taxon>Dikarya</taxon>
        <taxon>Ascomycota</taxon>
        <taxon>Pezizomycotina</taxon>
        <taxon>Pezizomycetes</taxon>
        <taxon>Pezizales</taxon>
        <taxon>Ascobolaceae</taxon>
        <taxon>Ascobolus</taxon>
    </lineage>
</organism>
<dbReference type="EMBL" id="ML119890">
    <property type="protein sequence ID" value="RPA71927.1"/>
    <property type="molecule type" value="Genomic_DNA"/>
</dbReference>
<dbReference type="Proteomes" id="UP000275078">
    <property type="component" value="Unassembled WGS sequence"/>
</dbReference>
<sequence>MVTEKILCKKCVGVEKVSSAEVYYQAPCQDIGRGYGMASSFLNNYAAKSSVQQQQQQQQHQSHFGLGVPNQLQKTGLWKDWLIGWMALRRTSGSSEACRKTGSSAERLAEGMALGRGGLAHQRTCSLKDRLIGRLALGGRANNWFVGDLSKDWLVGGMAFGLEGLALRHGGPAVEGTALYRGSLGELPVALGCKGLLSVSEKWLSSQMIRSSEDWFIGWRTGSSGSKEWLSVSNDSLVGGPALRRSKEWLSVSDDSLVRRLAHQAEDWLIGRRTGSSGGGLAHRAEDWLIGRRTGSSGGGLVHRAEDWLIGRRTSSPEVGGMALVPAGSSENWLVGGMIFGLG</sequence>
<reference evidence="1 2" key="1">
    <citation type="journal article" date="2018" name="Nat. Ecol. Evol.">
        <title>Pezizomycetes genomes reveal the molecular basis of ectomycorrhizal truffle lifestyle.</title>
        <authorList>
            <person name="Murat C."/>
            <person name="Payen T."/>
            <person name="Noel B."/>
            <person name="Kuo A."/>
            <person name="Morin E."/>
            <person name="Chen J."/>
            <person name="Kohler A."/>
            <person name="Krizsan K."/>
            <person name="Balestrini R."/>
            <person name="Da Silva C."/>
            <person name="Montanini B."/>
            <person name="Hainaut M."/>
            <person name="Levati E."/>
            <person name="Barry K.W."/>
            <person name="Belfiori B."/>
            <person name="Cichocki N."/>
            <person name="Clum A."/>
            <person name="Dockter R.B."/>
            <person name="Fauchery L."/>
            <person name="Guy J."/>
            <person name="Iotti M."/>
            <person name="Le Tacon F."/>
            <person name="Lindquist E.A."/>
            <person name="Lipzen A."/>
            <person name="Malagnac F."/>
            <person name="Mello A."/>
            <person name="Molinier V."/>
            <person name="Miyauchi S."/>
            <person name="Poulain J."/>
            <person name="Riccioni C."/>
            <person name="Rubini A."/>
            <person name="Sitrit Y."/>
            <person name="Splivallo R."/>
            <person name="Traeger S."/>
            <person name="Wang M."/>
            <person name="Zifcakova L."/>
            <person name="Wipf D."/>
            <person name="Zambonelli A."/>
            <person name="Paolocci F."/>
            <person name="Nowrousian M."/>
            <person name="Ottonello S."/>
            <person name="Baldrian P."/>
            <person name="Spatafora J.W."/>
            <person name="Henrissat B."/>
            <person name="Nagy L.G."/>
            <person name="Aury J.M."/>
            <person name="Wincker P."/>
            <person name="Grigoriev I.V."/>
            <person name="Bonfante P."/>
            <person name="Martin F.M."/>
        </authorList>
    </citation>
    <scope>NUCLEOTIDE SEQUENCE [LARGE SCALE GENOMIC DNA]</scope>
    <source>
        <strain evidence="1 2">RN42</strain>
    </source>
</reference>
<evidence type="ECO:0000313" key="1">
    <source>
        <dbReference type="EMBL" id="RPA71927.1"/>
    </source>
</evidence>
<gene>
    <name evidence="1" type="ORF">BJ508DRAFT_315161</name>
</gene>
<keyword evidence="2" id="KW-1185">Reference proteome</keyword>
<protein>
    <submittedName>
        <fullName evidence="1">Uncharacterized protein</fullName>
    </submittedName>
</protein>
<name>A0A3N4HEA0_ASCIM</name>